<comment type="cofactor">
    <cofactor evidence="2">
        <name>FAD</name>
        <dbReference type="ChEBI" id="CHEBI:57692"/>
    </cofactor>
</comment>
<comment type="cofactor">
    <cofactor evidence="1">
        <name>FMN</name>
        <dbReference type="ChEBI" id="CHEBI:58210"/>
    </cofactor>
</comment>
<evidence type="ECO:0000313" key="13">
    <source>
        <dbReference type="Proteomes" id="UP000193498"/>
    </source>
</evidence>
<keyword evidence="6" id="KW-0285">Flavoprotein</keyword>
<organism evidence="12 13">
    <name type="scientific">Basidiobolus meristosporus CBS 931.73</name>
    <dbReference type="NCBI Taxonomy" id="1314790"/>
    <lineage>
        <taxon>Eukaryota</taxon>
        <taxon>Fungi</taxon>
        <taxon>Fungi incertae sedis</taxon>
        <taxon>Zoopagomycota</taxon>
        <taxon>Entomophthoromycotina</taxon>
        <taxon>Basidiobolomycetes</taxon>
        <taxon>Basidiobolales</taxon>
        <taxon>Basidiobolaceae</taxon>
        <taxon>Basidiobolus</taxon>
    </lineage>
</organism>
<evidence type="ECO:0000256" key="7">
    <source>
        <dbReference type="ARBA" id="ARBA00022643"/>
    </source>
</evidence>
<dbReference type="GO" id="GO:0032451">
    <property type="term" value="F:demethylase activity"/>
    <property type="evidence" value="ECO:0007669"/>
    <property type="project" value="TreeGrafter"/>
</dbReference>
<evidence type="ECO:0000256" key="9">
    <source>
        <dbReference type="ARBA" id="ARBA00022857"/>
    </source>
</evidence>
<keyword evidence="8" id="KW-0274">FAD</keyword>
<dbReference type="GO" id="GO:0009235">
    <property type="term" value="P:cobalamin metabolic process"/>
    <property type="evidence" value="ECO:0007669"/>
    <property type="project" value="TreeGrafter"/>
</dbReference>
<gene>
    <name evidence="12" type="ORF">K493DRAFT_337365</name>
</gene>
<proteinExistence type="inferred from homology"/>
<dbReference type="GO" id="GO:0033787">
    <property type="term" value="F:cyanocobalamin reductase (cyanide-eliminating) (NADP+) activity"/>
    <property type="evidence" value="ECO:0007669"/>
    <property type="project" value="TreeGrafter"/>
</dbReference>
<dbReference type="GO" id="GO:0071949">
    <property type="term" value="F:FAD binding"/>
    <property type="evidence" value="ECO:0007669"/>
    <property type="project" value="TreeGrafter"/>
</dbReference>
<evidence type="ECO:0000256" key="10">
    <source>
        <dbReference type="ARBA" id="ARBA00023002"/>
    </source>
</evidence>
<dbReference type="Proteomes" id="UP000193498">
    <property type="component" value="Unassembled WGS sequence"/>
</dbReference>
<dbReference type="EMBL" id="MCFE01000176">
    <property type="protein sequence ID" value="ORX95440.1"/>
    <property type="molecule type" value="Genomic_DNA"/>
</dbReference>
<evidence type="ECO:0000256" key="3">
    <source>
        <dbReference type="ARBA" id="ARBA00004496"/>
    </source>
</evidence>
<evidence type="ECO:0000256" key="5">
    <source>
        <dbReference type="ARBA" id="ARBA00022490"/>
    </source>
</evidence>
<keyword evidence="10" id="KW-0560">Oxidoreductase</keyword>
<dbReference type="InParanoid" id="A0A1Y1YBP0"/>
<comment type="subcellular location">
    <subcellularLocation>
        <location evidence="3">Cytoplasm</location>
    </subcellularLocation>
</comment>
<comment type="caution">
    <text evidence="12">The sequence shown here is derived from an EMBL/GenBank/DDBJ whole genome shotgun (WGS) entry which is preliminary data.</text>
</comment>
<evidence type="ECO:0000256" key="6">
    <source>
        <dbReference type="ARBA" id="ARBA00022630"/>
    </source>
</evidence>
<dbReference type="AlphaFoldDB" id="A0A1Y1YBP0"/>
<evidence type="ECO:0000313" key="12">
    <source>
        <dbReference type="EMBL" id="ORX95440.1"/>
    </source>
</evidence>
<dbReference type="PANTHER" id="PTHR31457:SF2">
    <property type="entry name" value="CYANOCOBALAMIN REDUCTASE _ ALKYLCOBALAMIN DEALKYLASE"/>
    <property type="match status" value="1"/>
</dbReference>
<protein>
    <recommendedName>
        <fullName evidence="11">Cyanocobalamin reductase (cyanide-eliminating)</fullName>
    </recommendedName>
</protein>
<keyword evidence="7" id="KW-0288">FMN</keyword>
<dbReference type="PANTHER" id="PTHR31457">
    <property type="entry name" value="METHYLMALONIC ACIDURIA AND HOMOCYSTINURIA TYPE C PROTEIN"/>
    <property type="match status" value="1"/>
</dbReference>
<evidence type="ECO:0000256" key="8">
    <source>
        <dbReference type="ARBA" id="ARBA00022827"/>
    </source>
</evidence>
<evidence type="ECO:0000256" key="11">
    <source>
        <dbReference type="ARBA" id="ARBA00031313"/>
    </source>
</evidence>
<accession>A0A1Y1YBP0</accession>
<evidence type="ECO:0000256" key="4">
    <source>
        <dbReference type="ARBA" id="ARBA00007762"/>
    </source>
</evidence>
<sequence>MEHIVSSLSNSLLKYGLDIVLPFSVAKYNALAIEHNFQPLPLPSKNNSLAILIGNTKYLWPHFLHHLSEKPESFWEKEKNPLDSYVVTSVENAVRQSLPGKPTETRFSHVFSGENFIAIQHAGQLAGLQYDRSLGFCLHPTYGPWIGLRAVVIVGDAEGYEWDSISTNQESLIPLETLSKLKQEMDHLRAQYKQDHEWSWGKYWRQWIALRDKVSEACLAQQWRYCDEQIRYHYLKDRIFLKQVVQNQSSC</sequence>
<evidence type="ECO:0000256" key="1">
    <source>
        <dbReference type="ARBA" id="ARBA00001917"/>
    </source>
</evidence>
<dbReference type="InterPro" id="IPR032037">
    <property type="entry name" value="MMACHC"/>
</dbReference>
<keyword evidence="13" id="KW-1185">Reference proteome</keyword>
<dbReference type="OrthoDB" id="409189at2759"/>
<dbReference type="GO" id="GO:0005737">
    <property type="term" value="C:cytoplasm"/>
    <property type="evidence" value="ECO:0007669"/>
    <property type="project" value="UniProtKB-SubCell"/>
</dbReference>
<keyword evidence="9" id="KW-0521">NADP</keyword>
<keyword evidence="5" id="KW-0963">Cytoplasm</keyword>
<evidence type="ECO:0000256" key="2">
    <source>
        <dbReference type="ARBA" id="ARBA00001974"/>
    </source>
</evidence>
<reference evidence="12 13" key="1">
    <citation type="submission" date="2016-07" db="EMBL/GenBank/DDBJ databases">
        <title>Pervasive Adenine N6-methylation of Active Genes in Fungi.</title>
        <authorList>
            <consortium name="DOE Joint Genome Institute"/>
            <person name="Mondo S.J."/>
            <person name="Dannebaum R.O."/>
            <person name="Kuo R.C."/>
            <person name="Labutti K."/>
            <person name="Haridas S."/>
            <person name="Kuo A."/>
            <person name="Salamov A."/>
            <person name="Ahrendt S.R."/>
            <person name="Lipzen A."/>
            <person name="Sullivan W."/>
            <person name="Andreopoulos W.B."/>
            <person name="Clum A."/>
            <person name="Lindquist E."/>
            <person name="Daum C."/>
            <person name="Ramamoorthy G.K."/>
            <person name="Gryganskyi A."/>
            <person name="Culley D."/>
            <person name="Magnuson J.K."/>
            <person name="James T.Y."/>
            <person name="O'Malley M.A."/>
            <person name="Stajich J.E."/>
            <person name="Spatafora J.W."/>
            <person name="Visel A."/>
            <person name="Grigoriev I.V."/>
        </authorList>
    </citation>
    <scope>NUCLEOTIDE SEQUENCE [LARGE SCALE GENOMIC DNA]</scope>
    <source>
        <strain evidence="12 13">CBS 931.73</strain>
    </source>
</reference>
<name>A0A1Y1YBP0_9FUNG</name>
<comment type="similarity">
    <text evidence="4">Belongs to the MMACHC family.</text>
</comment>